<keyword evidence="6" id="KW-1185">Reference proteome</keyword>
<dbReference type="EMBL" id="LWDX02010485">
    <property type="protein sequence ID" value="OEL35957.1"/>
    <property type="molecule type" value="Genomic_DNA"/>
</dbReference>
<dbReference type="PANTHER" id="PTHR24346:SF39">
    <property type="entry name" value="SERINE_THREONINE-PROTEIN KINASE GRIK1-RELATED"/>
    <property type="match status" value="1"/>
</dbReference>
<dbReference type="Gene3D" id="1.10.510.10">
    <property type="entry name" value="Transferase(Phosphotransferase) domain 1"/>
    <property type="match status" value="1"/>
</dbReference>
<dbReference type="PROSITE" id="PS00108">
    <property type="entry name" value="PROTEIN_KINASE_ST"/>
    <property type="match status" value="1"/>
</dbReference>
<dbReference type="GO" id="GO:0005737">
    <property type="term" value="C:cytoplasm"/>
    <property type="evidence" value="ECO:0007669"/>
    <property type="project" value="TreeGrafter"/>
</dbReference>
<dbReference type="InterPro" id="IPR008271">
    <property type="entry name" value="Ser/Thr_kinase_AS"/>
</dbReference>
<dbReference type="PANTHER" id="PTHR24346">
    <property type="entry name" value="MAP/MICROTUBULE AFFINITY-REGULATING KINASE"/>
    <property type="match status" value="1"/>
</dbReference>
<dbReference type="PROSITE" id="PS50011">
    <property type="entry name" value="PROTEIN_KINASE_DOM"/>
    <property type="match status" value="1"/>
</dbReference>
<dbReference type="GO" id="GO:0005524">
    <property type="term" value="F:ATP binding"/>
    <property type="evidence" value="ECO:0007669"/>
    <property type="project" value="UniProtKB-KW"/>
</dbReference>
<feature type="domain" description="Protein kinase" evidence="4">
    <location>
        <begin position="164"/>
        <end position="426"/>
    </location>
</feature>
<evidence type="ECO:0000256" key="3">
    <source>
        <dbReference type="SAM" id="MobiDB-lite"/>
    </source>
</evidence>
<keyword evidence="5" id="KW-0418">Kinase</keyword>
<evidence type="ECO:0000313" key="5">
    <source>
        <dbReference type="EMBL" id="OEL35957.1"/>
    </source>
</evidence>
<evidence type="ECO:0000256" key="2">
    <source>
        <dbReference type="ARBA" id="ARBA00022840"/>
    </source>
</evidence>
<keyword evidence="2" id="KW-0067">ATP-binding</keyword>
<dbReference type="Pfam" id="PF00069">
    <property type="entry name" value="Pkinase"/>
    <property type="match status" value="1"/>
</dbReference>
<dbReference type="SMART" id="SM00220">
    <property type="entry name" value="S_TKc"/>
    <property type="match status" value="1"/>
</dbReference>
<reference evidence="5 6" key="1">
    <citation type="submission" date="2016-09" db="EMBL/GenBank/DDBJ databases">
        <title>The draft genome of Dichanthelium oligosanthes: A C3 panicoid grass species.</title>
        <authorList>
            <person name="Studer A.J."/>
            <person name="Schnable J.C."/>
            <person name="Brutnell T.P."/>
        </authorList>
    </citation>
    <scope>NUCLEOTIDE SEQUENCE [LARGE SCALE GENOMIC DNA]</scope>
    <source>
        <strain evidence="6">cv. Kellogg 1175</strain>
        <tissue evidence="5">Leaf</tissue>
    </source>
</reference>
<evidence type="ECO:0000256" key="1">
    <source>
        <dbReference type="ARBA" id="ARBA00022741"/>
    </source>
</evidence>
<sequence>MSLRGTGLDPLGSSPVLSGGVTRESRSRIVVETPGLRRVASWRSFGSIISDGADLKGVVLHRMELRTKDADFYFSVMRETLTVWVEQFEAMKKESDLFDRVWEWERLFPVDDLRYLKEYYRRNAKANAIGRQQASFNIVALVYPEMELVSEWMKQGLCPRSDEFRLSIRIQEKVLSLVLQRKDMPIIPDVSFALRFQVLNKPYMMKVHVVRSETAMTDVLREVSNFVSIMKMLNHPSIVNLVEVIDDLNIDKFYMGILPVLEYVEGKMVCDNGLEEAAARNYLRDIIYGLMYLHSHVRFHFFVLVNWYITDIESCHFHIQNFIHGDIKPDNLLVTSSGNVKIGDFSVSQVFEDDDDMLWRSPGTPVFTAPECCQDPADLRSIPGLLGTRAHSLNTSAAAALAAGGRMILGNKYNNKAHRMVSVDNS</sequence>
<evidence type="ECO:0000259" key="4">
    <source>
        <dbReference type="PROSITE" id="PS50011"/>
    </source>
</evidence>
<feature type="region of interest" description="Disordered" evidence="3">
    <location>
        <begin position="1"/>
        <end position="20"/>
    </location>
</feature>
<dbReference type="GO" id="GO:0035556">
    <property type="term" value="P:intracellular signal transduction"/>
    <property type="evidence" value="ECO:0007669"/>
    <property type="project" value="TreeGrafter"/>
</dbReference>
<dbReference type="AlphaFoldDB" id="A0A1E5WEX4"/>
<accession>A0A1E5WEX4</accession>
<name>A0A1E5WEX4_9POAL</name>
<proteinExistence type="predicted"/>
<dbReference type="InterPro" id="IPR011009">
    <property type="entry name" value="Kinase-like_dom_sf"/>
</dbReference>
<dbReference type="SUPFAM" id="SSF56112">
    <property type="entry name" value="Protein kinase-like (PK-like)"/>
    <property type="match status" value="1"/>
</dbReference>
<keyword evidence="5" id="KW-0808">Transferase</keyword>
<dbReference type="STRING" id="888268.A0A1E5WEX4"/>
<comment type="caution">
    <text evidence="5">The sequence shown here is derived from an EMBL/GenBank/DDBJ whole genome shotgun (WGS) entry which is preliminary data.</text>
</comment>
<gene>
    <name evidence="5" type="ORF">BAE44_0003019</name>
</gene>
<dbReference type="Gene3D" id="3.30.200.20">
    <property type="entry name" value="Phosphorylase Kinase, domain 1"/>
    <property type="match status" value="1"/>
</dbReference>
<protein>
    <submittedName>
        <fullName evidence="5">Serine/threonine-protein kinase GRIK2</fullName>
    </submittedName>
</protein>
<dbReference type="Proteomes" id="UP000095767">
    <property type="component" value="Unassembled WGS sequence"/>
</dbReference>
<dbReference type="OrthoDB" id="68483at2759"/>
<evidence type="ECO:0000313" key="6">
    <source>
        <dbReference type="Proteomes" id="UP000095767"/>
    </source>
</evidence>
<organism evidence="5 6">
    <name type="scientific">Dichanthelium oligosanthes</name>
    <dbReference type="NCBI Taxonomy" id="888268"/>
    <lineage>
        <taxon>Eukaryota</taxon>
        <taxon>Viridiplantae</taxon>
        <taxon>Streptophyta</taxon>
        <taxon>Embryophyta</taxon>
        <taxon>Tracheophyta</taxon>
        <taxon>Spermatophyta</taxon>
        <taxon>Magnoliopsida</taxon>
        <taxon>Liliopsida</taxon>
        <taxon>Poales</taxon>
        <taxon>Poaceae</taxon>
        <taxon>PACMAD clade</taxon>
        <taxon>Panicoideae</taxon>
        <taxon>Panicodae</taxon>
        <taxon>Paniceae</taxon>
        <taxon>Dichantheliinae</taxon>
        <taxon>Dichanthelium</taxon>
    </lineage>
</organism>
<dbReference type="GO" id="GO:0004674">
    <property type="term" value="F:protein serine/threonine kinase activity"/>
    <property type="evidence" value="ECO:0007669"/>
    <property type="project" value="TreeGrafter"/>
</dbReference>
<keyword evidence="1" id="KW-0547">Nucleotide-binding</keyword>
<dbReference type="InterPro" id="IPR000719">
    <property type="entry name" value="Prot_kinase_dom"/>
</dbReference>